<keyword evidence="5" id="KW-1185">Reference proteome</keyword>
<feature type="transmembrane region" description="Helical" evidence="2">
    <location>
        <begin position="628"/>
        <end position="648"/>
    </location>
</feature>
<sequence>MVPLRPSGEHEENGWCELKVYNVSSDADAVRTPLCVDGLKDHGPLFWDEVEKLVEEVHTDYRSMVVLVNTYQEKTMEVLGLFSQHVLDVGDDKLEPDFLLATIHQVKGQQYDNVMLANDICDVAAFRTAWTFADGKRQLLATTRHTSMASITLGSGVKAAEFKAHQAVQAKGAGNWLMSAMSCGQQAVQHATVVVDATVGVAQLAIARTDALVRASQVNSLTAEQVARVRELYNEGDVRHDGSLDKQELRHALYRLTGKWLSEAELNIFWAQIDADGSNTVSFEEFLAHAGPALFPPVTYQVMRAAAEQAQRVKQYGHDAVKNAALSATDPIVDLVIDRLHAMLVEDFVDIDMPHVIQAASKRVLSSAVDDLRVEVKEIAKHQISKLAPERPPPSYTNRVFHALKAVRARFLYTLFPYDKSVWLQLKDPLFYVLKALSVFPPPVQPVFFLVQFLLMDHWDEYLLVRFILVFKSSQFLSIGIISTFVGAALYFQADGKPVVFPVSIFSFALFVLQVLIVWLAFLLLPFSQEKGRHRSVQSDEDLVGECCGVRRYKGRGGRLAQLFIYDLFCFIVLSAVAIAAFAGRPEETISVLGDLSLLGVAPEDIAGIGVSEPDRRLAEVLYWARTVYGLVALPFMIFLMPVAGDLLTHTLPTAYDRWGRTTAAMDAKQLSLRSRERRMRLEMAASERQLNNESWLCQPYYKLRGLARRHNSAAVAHDQPAGTAASAAAGAPARV</sequence>
<dbReference type="EMBL" id="JAGTXO010000024">
    <property type="protein sequence ID" value="KAG8461814.1"/>
    <property type="molecule type" value="Genomic_DNA"/>
</dbReference>
<dbReference type="PANTHER" id="PTHR40849:SF2">
    <property type="entry name" value="RGS DOMAIN-CONTAINING PROTEIN"/>
    <property type="match status" value="1"/>
</dbReference>
<dbReference type="PANTHER" id="PTHR40849">
    <property type="entry name" value="C2 CALCIUM-DEPENDENT MEMBRANE TARGETING"/>
    <property type="match status" value="1"/>
</dbReference>
<dbReference type="InterPro" id="IPR018247">
    <property type="entry name" value="EF_Hand_1_Ca_BS"/>
</dbReference>
<dbReference type="OrthoDB" id="67700at2759"/>
<dbReference type="Proteomes" id="UP000751190">
    <property type="component" value="Unassembled WGS sequence"/>
</dbReference>
<evidence type="ECO:0000313" key="5">
    <source>
        <dbReference type="Proteomes" id="UP000751190"/>
    </source>
</evidence>
<evidence type="ECO:0000256" key="1">
    <source>
        <dbReference type="ARBA" id="ARBA00022837"/>
    </source>
</evidence>
<evidence type="ECO:0000313" key="4">
    <source>
        <dbReference type="EMBL" id="KAG8461814.1"/>
    </source>
</evidence>
<dbReference type="PROSITE" id="PS50222">
    <property type="entry name" value="EF_HAND_2"/>
    <property type="match status" value="2"/>
</dbReference>
<name>A0A8J6C6B8_DIALT</name>
<feature type="domain" description="EF-hand" evidence="3">
    <location>
        <begin position="261"/>
        <end position="296"/>
    </location>
</feature>
<reference evidence="4" key="1">
    <citation type="submission" date="2021-05" db="EMBL/GenBank/DDBJ databases">
        <title>The genome of the haptophyte Pavlova lutheri (Diacronema luteri, Pavlovales) - a model for lipid biosynthesis in eukaryotic algae.</title>
        <authorList>
            <person name="Hulatt C.J."/>
            <person name="Posewitz M.C."/>
        </authorList>
    </citation>
    <scope>NUCLEOTIDE SEQUENCE</scope>
    <source>
        <strain evidence="4">NIVA-4/92</strain>
    </source>
</reference>
<feature type="transmembrane region" description="Helical" evidence="2">
    <location>
        <begin position="430"/>
        <end position="455"/>
    </location>
</feature>
<keyword evidence="2" id="KW-1133">Transmembrane helix</keyword>
<dbReference type="Pfam" id="PF13499">
    <property type="entry name" value="EF-hand_7"/>
    <property type="match status" value="1"/>
</dbReference>
<accession>A0A8J6C6B8</accession>
<feature type="domain" description="EF-hand" evidence="3">
    <location>
        <begin position="224"/>
        <end position="259"/>
    </location>
</feature>
<organism evidence="4 5">
    <name type="scientific">Diacronema lutheri</name>
    <name type="common">Unicellular marine alga</name>
    <name type="synonym">Monochrysis lutheri</name>
    <dbReference type="NCBI Taxonomy" id="2081491"/>
    <lineage>
        <taxon>Eukaryota</taxon>
        <taxon>Haptista</taxon>
        <taxon>Haptophyta</taxon>
        <taxon>Pavlovophyceae</taxon>
        <taxon>Pavlovales</taxon>
        <taxon>Pavlovaceae</taxon>
        <taxon>Diacronema</taxon>
    </lineage>
</organism>
<dbReference type="Gene3D" id="1.10.238.10">
    <property type="entry name" value="EF-hand"/>
    <property type="match status" value="1"/>
</dbReference>
<comment type="caution">
    <text evidence="4">The sequence shown here is derived from an EMBL/GenBank/DDBJ whole genome shotgun (WGS) entry which is preliminary data.</text>
</comment>
<keyword evidence="2" id="KW-0472">Membrane</keyword>
<protein>
    <recommendedName>
        <fullName evidence="3">EF-hand domain-containing protein</fullName>
    </recommendedName>
</protein>
<dbReference type="SUPFAM" id="SSF47473">
    <property type="entry name" value="EF-hand"/>
    <property type="match status" value="1"/>
</dbReference>
<dbReference type="InterPro" id="IPR002048">
    <property type="entry name" value="EF_hand_dom"/>
</dbReference>
<keyword evidence="1" id="KW-0106">Calcium</keyword>
<dbReference type="CDD" id="cd00051">
    <property type="entry name" value="EFh"/>
    <property type="match status" value="1"/>
</dbReference>
<evidence type="ECO:0000259" key="3">
    <source>
        <dbReference type="PROSITE" id="PS50222"/>
    </source>
</evidence>
<gene>
    <name evidence="4" type="ORF">KFE25_001432</name>
</gene>
<feature type="transmembrane region" description="Helical" evidence="2">
    <location>
        <begin position="560"/>
        <end position="583"/>
    </location>
</feature>
<dbReference type="PROSITE" id="PS00018">
    <property type="entry name" value="EF_HAND_1"/>
    <property type="match status" value="1"/>
</dbReference>
<keyword evidence="2" id="KW-0812">Transmembrane</keyword>
<evidence type="ECO:0000256" key="2">
    <source>
        <dbReference type="SAM" id="Phobius"/>
    </source>
</evidence>
<dbReference type="GO" id="GO:0005509">
    <property type="term" value="F:calcium ion binding"/>
    <property type="evidence" value="ECO:0007669"/>
    <property type="project" value="InterPro"/>
</dbReference>
<feature type="transmembrane region" description="Helical" evidence="2">
    <location>
        <begin position="500"/>
        <end position="525"/>
    </location>
</feature>
<feature type="transmembrane region" description="Helical" evidence="2">
    <location>
        <begin position="476"/>
        <end position="494"/>
    </location>
</feature>
<proteinExistence type="predicted"/>
<dbReference type="InterPro" id="IPR011992">
    <property type="entry name" value="EF-hand-dom_pair"/>
</dbReference>
<dbReference type="AlphaFoldDB" id="A0A8J6C6B8"/>